<evidence type="ECO:0000313" key="1">
    <source>
        <dbReference type="EMBL" id="SVD70647.1"/>
    </source>
</evidence>
<accession>A0A382XHK0</accession>
<proteinExistence type="predicted"/>
<dbReference type="EMBL" id="UINC01167897">
    <property type="protein sequence ID" value="SVD70647.1"/>
    <property type="molecule type" value="Genomic_DNA"/>
</dbReference>
<sequence length="27" mass="3305">MQFGVAKMLQEKLDDEFYVIYDFSHHL</sequence>
<dbReference type="AlphaFoldDB" id="A0A382XHK0"/>
<feature type="non-terminal residue" evidence="1">
    <location>
        <position position="27"/>
    </location>
</feature>
<organism evidence="1">
    <name type="scientific">marine metagenome</name>
    <dbReference type="NCBI Taxonomy" id="408172"/>
    <lineage>
        <taxon>unclassified sequences</taxon>
        <taxon>metagenomes</taxon>
        <taxon>ecological metagenomes</taxon>
    </lineage>
</organism>
<gene>
    <name evidence="1" type="ORF">METZ01_LOCUS423501</name>
</gene>
<reference evidence="1" key="1">
    <citation type="submission" date="2018-05" db="EMBL/GenBank/DDBJ databases">
        <authorList>
            <person name="Lanie J.A."/>
            <person name="Ng W.-L."/>
            <person name="Kazmierczak K.M."/>
            <person name="Andrzejewski T.M."/>
            <person name="Davidsen T.M."/>
            <person name="Wayne K.J."/>
            <person name="Tettelin H."/>
            <person name="Glass J.I."/>
            <person name="Rusch D."/>
            <person name="Podicherti R."/>
            <person name="Tsui H.-C.T."/>
            <person name="Winkler M.E."/>
        </authorList>
    </citation>
    <scope>NUCLEOTIDE SEQUENCE</scope>
</reference>
<protein>
    <submittedName>
        <fullName evidence="1">Uncharacterized protein</fullName>
    </submittedName>
</protein>
<name>A0A382XHK0_9ZZZZ</name>